<keyword evidence="3" id="KW-0964">Secreted</keyword>
<dbReference type="GO" id="GO:0007155">
    <property type="term" value="P:cell adhesion"/>
    <property type="evidence" value="ECO:0007669"/>
    <property type="project" value="InterPro"/>
</dbReference>
<keyword evidence="7" id="KW-0812">Transmembrane</keyword>
<dbReference type="InterPro" id="IPR041171">
    <property type="entry name" value="SDR_Ig"/>
</dbReference>
<protein>
    <submittedName>
        <fullName evidence="11">Uncharacterized protein</fullName>
    </submittedName>
</protein>
<evidence type="ECO:0000256" key="4">
    <source>
        <dbReference type="ARBA" id="ARBA00022729"/>
    </source>
</evidence>
<comment type="caution">
    <text evidence="11">The sequence shown here is derived from an EMBL/GenBank/DDBJ whole genome shotgun (WGS) entry which is preliminary data.</text>
</comment>
<organism evidence="11 12">
    <name type="scientific">Actinomyces viscosus C505</name>
    <dbReference type="NCBI Taxonomy" id="562973"/>
    <lineage>
        <taxon>Bacteria</taxon>
        <taxon>Bacillati</taxon>
        <taxon>Actinomycetota</taxon>
        <taxon>Actinomycetes</taxon>
        <taxon>Actinomycetales</taxon>
        <taxon>Actinomycetaceae</taxon>
        <taxon>Actinomyces</taxon>
    </lineage>
</organism>
<keyword evidence="5" id="KW-0572">Peptidoglycan-anchor</keyword>
<dbReference type="InterPro" id="IPR046022">
    <property type="entry name" value="DUF5979"/>
</dbReference>
<accession>F2UVA5</accession>
<dbReference type="Pfam" id="PF17961">
    <property type="entry name" value="Big_8"/>
    <property type="match status" value="1"/>
</dbReference>
<keyword evidence="7" id="KW-1133">Transmembrane helix</keyword>
<evidence type="ECO:0000259" key="10">
    <source>
        <dbReference type="Pfam" id="PF25548"/>
    </source>
</evidence>
<keyword evidence="2" id="KW-0134">Cell wall</keyword>
<dbReference type="eggNOG" id="COG3170">
    <property type="taxonomic scope" value="Bacteria"/>
</dbReference>
<feature type="domain" description="SDR-like Ig" evidence="8">
    <location>
        <begin position="122"/>
        <end position="197"/>
    </location>
</feature>
<feature type="region of interest" description="Disordered" evidence="6">
    <location>
        <begin position="467"/>
        <end position="495"/>
    </location>
</feature>
<dbReference type="InterPro" id="IPR057686">
    <property type="entry name" value="DUF7926"/>
</dbReference>
<evidence type="ECO:0000256" key="6">
    <source>
        <dbReference type="SAM" id="MobiDB-lite"/>
    </source>
</evidence>
<dbReference type="HOGENOM" id="CLU_506746_0_0_11"/>
<feature type="domain" description="DUF7926" evidence="10">
    <location>
        <begin position="249"/>
        <end position="425"/>
    </location>
</feature>
<evidence type="ECO:0000256" key="1">
    <source>
        <dbReference type="ARBA" id="ARBA00004168"/>
    </source>
</evidence>
<keyword evidence="4" id="KW-0732">Signal</keyword>
<name>F2UVA5_ACTVI</name>
<dbReference type="SUPFAM" id="SSF49401">
    <property type="entry name" value="Bacterial adhesins"/>
    <property type="match status" value="2"/>
</dbReference>
<dbReference type="Gene3D" id="2.60.40.1280">
    <property type="match status" value="1"/>
</dbReference>
<dbReference type="Pfam" id="PF25548">
    <property type="entry name" value="DUF7926"/>
    <property type="match status" value="1"/>
</dbReference>
<evidence type="ECO:0000256" key="3">
    <source>
        <dbReference type="ARBA" id="ARBA00022525"/>
    </source>
</evidence>
<proteinExistence type="predicted"/>
<dbReference type="EMBL" id="ACRE02000017">
    <property type="protein sequence ID" value="EGE39008.1"/>
    <property type="molecule type" value="Genomic_DNA"/>
</dbReference>
<dbReference type="InterPro" id="IPR008966">
    <property type="entry name" value="Adhesion_dom_sf"/>
</dbReference>
<keyword evidence="7" id="KW-0472">Membrane</keyword>
<evidence type="ECO:0000313" key="12">
    <source>
        <dbReference type="Proteomes" id="UP000004668"/>
    </source>
</evidence>
<reference evidence="11 12" key="2">
    <citation type="submission" date="2011-10" db="EMBL/GenBank/DDBJ databases">
        <title>The Genome Sequence of Actinomyces viscosus C505.</title>
        <authorList>
            <consortium name="The Broad Institute Genome Sequencing Platform"/>
            <consortium name="The Broad Institute Genome Sequencing Center for Infectious Disease"/>
            <person name="Earl A."/>
            <person name="Ward D."/>
            <person name="Feldgarden M."/>
            <person name="Gevers D."/>
            <person name="Sibley C.D."/>
            <person name="Field T.R."/>
            <person name="Grinwis M."/>
            <person name="Eshaghurshan C.S."/>
            <person name="Surette M.G."/>
            <person name="Young S.K."/>
            <person name="Zeng Q."/>
            <person name="Gargeya S."/>
            <person name="Fitzgerald M."/>
            <person name="Haas B."/>
            <person name="Abouelleil A."/>
            <person name="Alvarado L."/>
            <person name="Arachchi H.M."/>
            <person name="Berlin A."/>
            <person name="Brown A."/>
            <person name="Chapman S.B."/>
            <person name="Chen Z."/>
            <person name="Dunbar C."/>
            <person name="Freedman E."/>
            <person name="Gearin G."/>
            <person name="Goldberg J."/>
            <person name="Griggs A."/>
            <person name="Gujja S."/>
            <person name="Heiman D."/>
            <person name="Howarth C."/>
            <person name="Larson L."/>
            <person name="Lui A."/>
            <person name="MacDonald P.J.P."/>
            <person name="Montmayeur A."/>
            <person name="Murphy C."/>
            <person name="Neiman D."/>
            <person name="Pearson M."/>
            <person name="Priest M."/>
            <person name="Roberts A."/>
            <person name="Saif S."/>
            <person name="Shea T."/>
            <person name="Shenoy N."/>
            <person name="Sisk P."/>
            <person name="Stolte C."/>
            <person name="Sykes S."/>
            <person name="Wortman J."/>
            <person name="Nusbaum C."/>
            <person name="Birren B."/>
        </authorList>
    </citation>
    <scope>NUCLEOTIDE SEQUENCE [LARGE SCALE GENOMIC DNA]</scope>
    <source>
        <strain evidence="11 12">C505</strain>
    </source>
</reference>
<feature type="compositionally biased region" description="Low complexity" evidence="6">
    <location>
        <begin position="553"/>
        <end position="569"/>
    </location>
</feature>
<evidence type="ECO:0000259" key="9">
    <source>
        <dbReference type="Pfam" id="PF19407"/>
    </source>
</evidence>
<comment type="subcellular location">
    <subcellularLocation>
        <location evidence="1">Secreted</location>
        <location evidence="1">Cell wall</location>
        <topology evidence="1">Peptidoglycan-anchor</topology>
    </subcellularLocation>
</comment>
<evidence type="ECO:0000313" key="11">
    <source>
        <dbReference type="EMBL" id="EGE39008.1"/>
    </source>
</evidence>
<evidence type="ECO:0000256" key="5">
    <source>
        <dbReference type="ARBA" id="ARBA00023088"/>
    </source>
</evidence>
<dbReference type="Proteomes" id="UP000004668">
    <property type="component" value="Unassembled WGS sequence"/>
</dbReference>
<sequence length="657" mass="68972">MFPVPNQSVCDTVVLVITGRPFPLLNRRWERSVMFHKADPCHLCQESGEPMNTMSTGAASRPALTRGAVRGAAAILTLFLVAILSQFAPQASAEQNKSVNVTNLSLTRVDGNNVEQDGQLNTYDLARLSFDWSGVDANLKSGDSFTIGLGEYFTNLQNNETHPMTVEYGGKDVEVGTCTLTVKDVTCTFNSKVDELKAAGFHNFKGSGSALVSVAKATDVQSVDFTVNGVTTTVTLPGGGGIGGPKESDWELTKWASSFYNNYKELTWGVNFGTNQTTGGKLGKTFDGSRQSIVFTDTLGGGMTFNQADATRTVLNLRPADGKSIPLTNAAGQDSTTQYGDYDVKATYSEDGRTATYEVTGPFQNGTNFTLEYPVSFVDANGKAVAASRGTSYENTVNLNGTDLTSTQKQSYVQYFDISVQMEPGFGSFNVTKVVEGDAAAKAAGSSFVVDVAYELPAAASSYPDWKAPEGQKATGEGRTGTSSVTVKPGEPVTFDGTFPVGTKVTLTEDTSKAQPAASGFSWGEPVFTIDGQKTNTFTIRDQEIVNVSLTNTTTTTSTPPTTTQTPPTVTTPPATPPTTTQAPPTVDNPPATPPTTTQQPPSTPGAPVPPTSTPKTPNGGTPPLAHTGVNAVALVLLAGAGLGGGALLVARRRNAS</sequence>
<dbReference type="AlphaFoldDB" id="F2UVA5"/>
<dbReference type="Pfam" id="PF19407">
    <property type="entry name" value="DUF5979"/>
    <property type="match status" value="1"/>
</dbReference>
<evidence type="ECO:0000256" key="7">
    <source>
        <dbReference type="SAM" id="Phobius"/>
    </source>
</evidence>
<dbReference type="Gene3D" id="2.60.40.740">
    <property type="match status" value="1"/>
</dbReference>
<reference evidence="12" key="1">
    <citation type="submission" date="2010-02" db="EMBL/GenBank/DDBJ databases">
        <title>The Genome Sequence of Prevotella oris strain C735.</title>
        <authorList>
            <consortium name="The Broad Institute Genome Sequencing Platform"/>
            <person name="Ward D."/>
            <person name="Feldgarden M."/>
            <person name="Earl A."/>
            <person name="Young S.K."/>
            <person name="Zeng Q."/>
            <person name="Koehrsen M."/>
            <person name="Alvarado L."/>
            <person name="Berlin A."/>
            <person name="Bochicchio J."/>
            <person name="Borenstein D."/>
            <person name="Chapman S.B."/>
            <person name="Chen Z."/>
            <person name="Engels R."/>
            <person name="Freedman E."/>
            <person name="Gellesch M."/>
            <person name="Goldberg J."/>
            <person name="Griggs A."/>
            <person name="Gujja S."/>
            <person name="Heilman E."/>
            <person name="Heiman D."/>
            <person name="Hepburn T."/>
            <person name="Howarth C."/>
            <person name="Jen D."/>
            <person name="Larson L."/>
            <person name="Mehta T."/>
            <person name="Park D."/>
            <person name="Pearson M."/>
            <person name="Roberts A."/>
            <person name="Saif S."/>
            <person name="Shea T."/>
            <person name="Shenoy N."/>
            <person name="Sisk P."/>
            <person name="Stolte C."/>
            <person name="Sykes S."/>
            <person name="Thomson T."/>
            <person name="Walk T."/>
            <person name="White J."/>
            <person name="Yandava C."/>
            <person name="Sibley C.D."/>
            <person name="Field T.R."/>
            <person name="Grinwis M."/>
            <person name="Eshaghurshan C.S."/>
            <person name="Surette M.G."/>
            <person name="Haas B."/>
            <person name="Nusbaum C."/>
            <person name="Birren B."/>
        </authorList>
    </citation>
    <scope>NUCLEOTIDE SEQUENCE [LARGE SCALE GENOMIC DNA]</scope>
    <source>
        <strain evidence="12">C505</strain>
    </source>
</reference>
<feature type="transmembrane region" description="Helical" evidence="7">
    <location>
        <begin position="632"/>
        <end position="651"/>
    </location>
</feature>
<feature type="domain" description="DUF5979" evidence="9">
    <location>
        <begin position="429"/>
        <end position="555"/>
    </location>
</feature>
<evidence type="ECO:0000259" key="8">
    <source>
        <dbReference type="Pfam" id="PF17961"/>
    </source>
</evidence>
<dbReference type="InterPro" id="IPR011252">
    <property type="entry name" value="Fibrogen-bd_dom1"/>
</dbReference>
<gene>
    <name evidence="11" type="ORF">HMPREF0059_00356</name>
</gene>
<evidence type="ECO:0000256" key="2">
    <source>
        <dbReference type="ARBA" id="ARBA00022512"/>
    </source>
</evidence>
<feature type="region of interest" description="Disordered" evidence="6">
    <location>
        <begin position="551"/>
        <end position="625"/>
    </location>
</feature>
<feature type="compositionally biased region" description="Pro residues" evidence="6">
    <location>
        <begin position="602"/>
        <end position="613"/>
    </location>
</feature>